<organism evidence="1 2">
    <name type="scientific">Romanomermis culicivorax</name>
    <name type="common">Nematode worm</name>
    <dbReference type="NCBI Taxonomy" id="13658"/>
    <lineage>
        <taxon>Eukaryota</taxon>
        <taxon>Metazoa</taxon>
        <taxon>Ecdysozoa</taxon>
        <taxon>Nematoda</taxon>
        <taxon>Enoplea</taxon>
        <taxon>Dorylaimia</taxon>
        <taxon>Mermithida</taxon>
        <taxon>Mermithoidea</taxon>
        <taxon>Mermithidae</taxon>
        <taxon>Romanomermis</taxon>
    </lineage>
</organism>
<evidence type="ECO:0000313" key="2">
    <source>
        <dbReference type="WBParaSite" id="nRc.2.0.1.t20632-RA"/>
    </source>
</evidence>
<dbReference type="Proteomes" id="UP000887565">
    <property type="component" value="Unplaced"/>
</dbReference>
<proteinExistence type="predicted"/>
<dbReference type="WBParaSite" id="nRc.2.0.1.t20632-RA">
    <property type="protein sequence ID" value="nRc.2.0.1.t20632-RA"/>
    <property type="gene ID" value="nRc.2.0.1.g20632"/>
</dbReference>
<reference evidence="2" key="1">
    <citation type="submission" date="2022-11" db="UniProtKB">
        <authorList>
            <consortium name="WormBaseParasite"/>
        </authorList>
    </citation>
    <scope>IDENTIFICATION</scope>
</reference>
<protein>
    <submittedName>
        <fullName evidence="2">Uncharacterized protein</fullName>
    </submittedName>
</protein>
<sequence length="114" mass="12997">MFCNPDMPPKKTNVTERHQIFTTVLPFRAEYIFQMMEVERNLLICVGFTFFADMSPPLNNPLMLPIFLTISANFLYCCNSSFTSPTDVPEPRATRAIRPGCFWNSSVAFKLSSS</sequence>
<dbReference type="AlphaFoldDB" id="A0A915J4J1"/>
<name>A0A915J4J1_ROMCU</name>
<keyword evidence="1" id="KW-1185">Reference proteome</keyword>
<evidence type="ECO:0000313" key="1">
    <source>
        <dbReference type="Proteomes" id="UP000887565"/>
    </source>
</evidence>
<accession>A0A915J4J1</accession>